<dbReference type="PANTHER" id="PTHR13355:SF22">
    <property type="entry name" value="SLL0786 PROTEIN"/>
    <property type="match status" value="1"/>
</dbReference>
<keyword evidence="2" id="KW-0808">Transferase</keyword>
<proteinExistence type="predicted"/>
<dbReference type="InterPro" id="IPR039143">
    <property type="entry name" value="GNPNAT1-like"/>
</dbReference>
<dbReference type="GO" id="GO:0006048">
    <property type="term" value="P:UDP-N-acetylglucosamine biosynthetic process"/>
    <property type="evidence" value="ECO:0007669"/>
    <property type="project" value="UniProtKB-UniPathway"/>
</dbReference>
<dbReference type="CDD" id="cd04301">
    <property type="entry name" value="NAT_SF"/>
    <property type="match status" value="1"/>
</dbReference>
<dbReference type="STRING" id="4795.A0A225UQQ7"/>
<organism evidence="2 3">
    <name type="scientific">Phytophthora megakarya</name>
    <dbReference type="NCBI Taxonomy" id="4795"/>
    <lineage>
        <taxon>Eukaryota</taxon>
        <taxon>Sar</taxon>
        <taxon>Stramenopiles</taxon>
        <taxon>Oomycota</taxon>
        <taxon>Peronosporomycetes</taxon>
        <taxon>Peronosporales</taxon>
        <taxon>Peronosporaceae</taxon>
        <taxon>Phytophthora</taxon>
    </lineage>
</organism>
<dbReference type="InterPro" id="IPR000182">
    <property type="entry name" value="GNAT_dom"/>
</dbReference>
<dbReference type="GO" id="GO:0008080">
    <property type="term" value="F:N-acetyltransferase activity"/>
    <property type="evidence" value="ECO:0007669"/>
    <property type="project" value="TreeGrafter"/>
</dbReference>
<dbReference type="Proteomes" id="UP000198211">
    <property type="component" value="Unassembled WGS sequence"/>
</dbReference>
<dbReference type="SUPFAM" id="SSF55729">
    <property type="entry name" value="Acyl-CoA N-acyltransferases (Nat)"/>
    <property type="match status" value="1"/>
</dbReference>
<dbReference type="EMBL" id="NBNE01013149">
    <property type="protein sequence ID" value="OWY95280.1"/>
    <property type="molecule type" value="Genomic_DNA"/>
</dbReference>
<evidence type="ECO:0000259" key="1">
    <source>
        <dbReference type="PROSITE" id="PS51186"/>
    </source>
</evidence>
<sequence length="157" mass="17737">MTLLVTCVKTPEDWEKARAIRLQVFIHEQHFEEDGEFDADDVDPSALHFIGTDVEQNKVVAVARVLVDDVQRKAKLSRVAVLSECRGKRYGIALMNAVEDYVRDPVDLFIVAALIEKKGFYEKCGYRCINDEIFVDEGAKQCWMTKPAKDLAGSKLA</sequence>
<dbReference type="Pfam" id="PF00583">
    <property type="entry name" value="Acetyltransf_1"/>
    <property type="match status" value="1"/>
</dbReference>
<dbReference type="AlphaFoldDB" id="A0A225UQQ7"/>
<dbReference type="OrthoDB" id="329272at2759"/>
<dbReference type="PANTHER" id="PTHR13355">
    <property type="entry name" value="GLUCOSAMINE 6-PHOSPHATE N-ACETYLTRANSFERASE"/>
    <property type="match status" value="1"/>
</dbReference>
<evidence type="ECO:0000313" key="3">
    <source>
        <dbReference type="Proteomes" id="UP000198211"/>
    </source>
</evidence>
<dbReference type="InterPro" id="IPR016181">
    <property type="entry name" value="Acyl_CoA_acyltransferase"/>
</dbReference>
<protein>
    <submittedName>
        <fullName evidence="2">Acetyltransferase</fullName>
    </submittedName>
</protein>
<reference evidence="3" key="1">
    <citation type="submission" date="2017-03" db="EMBL/GenBank/DDBJ databases">
        <title>Phytopthora megakarya and P. palmivora, two closely related causual agents of cacao black pod achieved similar genome size and gene model numbers by different mechanisms.</title>
        <authorList>
            <person name="Ali S."/>
            <person name="Shao J."/>
            <person name="Larry D.J."/>
            <person name="Kronmiller B."/>
            <person name="Shen D."/>
            <person name="Strem M.D."/>
            <person name="Melnick R.L."/>
            <person name="Guiltinan M.J."/>
            <person name="Tyler B.M."/>
            <person name="Meinhardt L.W."/>
            <person name="Bailey B.A."/>
        </authorList>
    </citation>
    <scope>NUCLEOTIDE SEQUENCE [LARGE SCALE GENOMIC DNA]</scope>
    <source>
        <strain evidence="3">zdho120</strain>
    </source>
</reference>
<gene>
    <name evidence="2" type="ORF">PHMEG_00034757</name>
</gene>
<dbReference type="PROSITE" id="PS51186">
    <property type="entry name" value="GNAT"/>
    <property type="match status" value="1"/>
</dbReference>
<name>A0A225UQQ7_9STRA</name>
<feature type="domain" description="N-acetyltransferase" evidence="1">
    <location>
        <begin position="4"/>
        <end position="149"/>
    </location>
</feature>
<keyword evidence="3" id="KW-1185">Reference proteome</keyword>
<comment type="caution">
    <text evidence="2">The sequence shown here is derived from an EMBL/GenBank/DDBJ whole genome shotgun (WGS) entry which is preliminary data.</text>
</comment>
<dbReference type="UniPathway" id="UPA00113">
    <property type="reaction ID" value="UER00529"/>
</dbReference>
<evidence type="ECO:0000313" key="2">
    <source>
        <dbReference type="EMBL" id="OWY95280.1"/>
    </source>
</evidence>
<accession>A0A225UQQ7</accession>
<dbReference type="Gene3D" id="3.40.630.30">
    <property type="match status" value="1"/>
</dbReference>